<feature type="signal peptide" evidence="4">
    <location>
        <begin position="1"/>
        <end position="22"/>
    </location>
</feature>
<keyword evidence="2" id="KW-0090">Biological rhythms</keyword>
<comment type="similarity">
    <text evidence="3">Belongs to the TO family.</text>
</comment>
<dbReference type="AlphaFoldDB" id="A0A034WS60"/>
<dbReference type="FunFam" id="3.15.10.30:FF:000001">
    <property type="entry name" value="Takeout-like protein 1"/>
    <property type="match status" value="1"/>
</dbReference>
<dbReference type="EMBL" id="GAKP01001927">
    <property type="protein sequence ID" value="JAC57025.1"/>
    <property type="molecule type" value="Transcribed_RNA"/>
</dbReference>
<dbReference type="PANTHER" id="PTHR11008:SF18">
    <property type="entry name" value="BCDNA.GH05536-RELATED"/>
    <property type="match status" value="1"/>
</dbReference>
<proteinExistence type="inferred from homology"/>
<dbReference type="OrthoDB" id="8186595at2759"/>
<dbReference type="GeneID" id="105226550"/>
<dbReference type="PANTHER" id="PTHR11008">
    <property type="entry name" value="PROTEIN TAKEOUT-LIKE PROTEIN"/>
    <property type="match status" value="1"/>
</dbReference>
<evidence type="ECO:0000313" key="5">
    <source>
        <dbReference type="EMBL" id="JAC57025.1"/>
    </source>
</evidence>
<evidence type="ECO:0000256" key="3">
    <source>
        <dbReference type="ARBA" id="ARBA00060902"/>
    </source>
</evidence>
<keyword evidence="6" id="KW-1185">Reference proteome</keyword>
<reference evidence="7" key="2">
    <citation type="submission" date="2025-04" db="UniProtKB">
        <authorList>
            <consortium name="RefSeq"/>
        </authorList>
    </citation>
    <scope>IDENTIFICATION</scope>
    <source>
        <strain evidence="7">Punador</strain>
    </source>
</reference>
<dbReference type="GO" id="GO:0007623">
    <property type="term" value="P:circadian rhythm"/>
    <property type="evidence" value="ECO:0007669"/>
    <property type="project" value="UniProtKB-ARBA"/>
</dbReference>
<dbReference type="Gene3D" id="3.15.10.30">
    <property type="entry name" value="Haemolymph juvenile hormone binding protein"/>
    <property type="match status" value="1"/>
</dbReference>
<dbReference type="InterPro" id="IPR038606">
    <property type="entry name" value="To_sf"/>
</dbReference>
<evidence type="ECO:0000256" key="2">
    <source>
        <dbReference type="ARBA" id="ARBA00023108"/>
    </source>
</evidence>
<dbReference type="OMA" id="KCLVDVQ"/>
<name>A0A034WS60_BACDO</name>
<evidence type="ECO:0000256" key="4">
    <source>
        <dbReference type="SAM" id="SignalP"/>
    </source>
</evidence>
<dbReference type="RefSeq" id="XP_011203770.1">
    <property type="nucleotide sequence ID" value="XM_011205468.3"/>
</dbReference>
<evidence type="ECO:0000313" key="6">
    <source>
        <dbReference type="Proteomes" id="UP001652620"/>
    </source>
</evidence>
<dbReference type="SMART" id="SM00700">
    <property type="entry name" value="JHBP"/>
    <property type="match status" value="1"/>
</dbReference>
<organism evidence="5">
    <name type="scientific">Bactrocera dorsalis</name>
    <name type="common">Oriental fruit fly</name>
    <name type="synonym">Dacus dorsalis</name>
    <dbReference type="NCBI Taxonomy" id="27457"/>
    <lineage>
        <taxon>Eukaryota</taxon>
        <taxon>Metazoa</taxon>
        <taxon>Ecdysozoa</taxon>
        <taxon>Arthropoda</taxon>
        <taxon>Hexapoda</taxon>
        <taxon>Insecta</taxon>
        <taxon>Pterygota</taxon>
        <taxon>Neoptera</taxon>
        <taxon>Endopterygota</taxon>
        <taxon>Diptera</taxon>
        <taxon>Brachycera</taxon>
        <taxon>Muscomorpha</taxon>
        <taxon>Tephritoidea</taxon>
        <taxon>Tephritidae</taxon>
        <taxon>Bactrocera</taxon>
        <taxon>Bactrocera</taxon>
    </lineage>
</organism>
<reference evidence="6" key="3">
    <citation type="submission" date="2025-05" db="UniProtKB">
        <authorList>
            <consortium name="RefSeq"/>
        </authorList>
    </citation>
    <scope>NUCLEOTIDE SEQUENCE [LARGE SCALE GENOMIC DNA]</scope>
</reference>
<sequence length="252" mass="28060">MSRISWIPLFACAVLYMQSATAQKALDFERCRYGDSVCHTKITNELIKKYGATGVRSLHIPPFDPLRIKSLVLPPNPKALINARLSFTNVDITGLTNAQNIKVEGFTRDVTSPISLSCTVPKARFSGAYEGEGKILGANFQGKGNCVIELSDINLTSKIDAKLVQKSGKNYLVINNVSLVMSKPKNVRYQLDGLYHGNPELSATANDFLNGNADEIFEGMRPDMQEIFAVVLHEYMTKCFNEWPYDDLFLPE</sequence>
<reference evidence="5" key="1">
    <citation type="journal article" date="2014" name="BMC Genomics">
        <title>Characterizing the developmental transcriptome of the oriental fruit fly, Bactrocera dorsalis (Diptera: Tephritidae) through comparative genomic analysis with Drosophila melanogaster utilizing modENCODE datasets.</title>
        <authorList>
            <person name="Geib S.M."/>
            <person name="Calla B."/>
            <person name="Hall B."/>
            <person name="Hou S."/>
            <person name="Manoukis N.C."/>
        </authorList>
    </citation>
    <scope>NUCLEOTIDE SEQUENCE</scope>
    <source>
        <strain evidence="5">Punador</strain>
    </source>
</reference>
<feature type="chain" id="PRO_5044538763" evidence="4">
    <location>
        <begin position="23"/>
        <end position="252"/>
    </location>
</feature>
<dbReference type="Proteomes" id="UP001652620">
    <property type="component" value="Chromosome 2"/>
</dbReference>
<evidence type="ECO:0000313" key="7">
    <source>
        <dbReference type="RefSeq" id="XP_011203770.1"/>
    </source>
</evidence>
<dbReference type="KEGG" id="bdr:105226550"/>
<accession>A0A034WS60</accession>
<gene>
    <name evidence="5" type="primary">TAKT</name>
    <name evidence="7" type="synonym">LOC105226550</name>
</gene>
<dbReference type="InterPro" id="IPR010562">
    <property type="entry name" value="Haemolymph_juvenile_hormone-bd"/>
</dbReference>
<dbReference type="GO" id="GO:0005615">
    <property type="term" value="C:extracellular space"/>
    <property type="evidence" value="ECO:0007669"/>
    <property type="project" value="TreeGrafter"/>
</dbReference>
<evidence type="ECO:0000256" key="1">
    <source>
        <dbReference type="ARBA" id="ARBA00022729"/>
    </source>
</evidence>
<keyword evidence="1 4" id="KW-0732">Signal</keyword>
<protein>
    <submittedName>
        <fullName evidence="5 7">Protein takeout</fullName>
    </submittedName>
</protein>
<dbReference type="Pfam" id="PF06585">
    <property type="entry name" value="JHBP"/>
    <property type="match status" value="1"/>
</dbReference>